<dbReference type="InterPro" id="IPR036380">
    <property type="entry name" value="Isochorismatase-like_sf"/>
</dbReference>
<dbReference type="InterPro" id="IPR000868">
    <property type="entry name" value="Isochorismatase-like_dom"/>
</dbReference>
<dbReference type="PANTHER" id="PTHR43540">
    <property type="entry name" value="PEROXYUREIDOACRYLATE/UREIDOACRYLATE AMIDOHYDROLASE-RELATED"/>
    <property type="match status" value="1"/>
</dbReference>
<dbReference type="Gene3D" id="3.40.50.850">
    <property type="entry name" value="Isochorismatase-like"/>
    <property type="match status" value="1"/>
</dbReference>
<evidence type="ECO:0000313" key="4">
    <source>
        <dbReference type="Proteomes" id="UP000320811"/>
    </source>
</evidence>
<dbReference type="CDD" id="cd00431">
    <property type="entry name" value="cysteine_hydrolases"/>
    <property type="match status" value="1"/>
</dbReference>
<name>A0A561P6U1_9BACT</name>
<dbReference type="SUPFAM" id="SSF52499">
    <property type="entry name" value="Isochorismatase-like hydrolases"/>
    <property type="match status" value="1"/>
</dbReference>
<evidence type="ECO:0000259" key="2">
    <source>
        <dbReference type="Pfam" id="PF00857"/>
    </source>
</evidence>
<dbReference type="EMBL" id="VIWO01000011">
    <property type="protein sequence ID" value="TWF33835.1"/>
    <property type="molecule type" value="Genomic_DNA"/>
</dbReference>
<dbReference type="InterPro" id="IPR050272">
    <property type="entry name" value="Isochorismatase-like_hydrls"/>
</dbReference>
<keyword evidence="1" id="KW-0378">Hydrolase</keyword>
<dbReference type="AlphaFoldDB" id="A0A561P6U1"/>
<proteinExistence type="predicted"/>
<protein>
    <submittedName>
        <fullName evidence="3">Nicotinamidase-related amidase</fullName>
    </submittedName>
</protein>
<evidence type="ECO:0000256" key="1">
    <source>
        <dbReference type="ARBA" id="ARBA00022801"/>
    </source>
</evidence>
<dbReference type="GO" id="GO:0016787">
    <property type="term" value="F:hydrolase activity"/>
    <property type="evidence" value="ECO:0007669"/>
    <property type="project" value="UniProtKB-KW"/>
</dbReference>
<organism evidence="3 4">
    <name type="scientific">Chitinophaga polysaccharea</name>
    <dbReference type="NCBI Taxonomy" id="1293035"/>
    <lineage>
        <taxon>Bacteria</taxon>
        <taxon>Pseudomonadati</taxon>
        <taxon>Bacteroidota</taxon>
        <taxon>Chitinophagia</taxon>
        <taxon>Chitinophagales</taxon>
        <taxon>Chitinophagaceae</taxon>
        <taxon>Chitinophaga</taxon>
    </lineage>
</organism>
<sequence>MDMTAQKQQHTALLVMDFQRKMMERLADPTALLDNVARSIAGARKAGIPVIYVGLMFRPGYPEVNQKNIAMGYVKKTGLFIEGDEGTAIHPAVAPLPGETIIAKKRYSAFAGSDLDTILKAQQVERLVLAGYSTSGVVLSTLREAGDKDYQLTVLSDGCGDTDAEVHQLLMTKVFVRQAEVTTIDEWLKTL</sequence>
<keyword evidence="4" id="KW-1185">Reference proteome</keyword>
<reference evidence="3 4" key="1">
    <citation type="submission" date="2019-06" db="EMBL/GenBank/DDBJ databases">
        <title>Sorghum-associated microbial communities from plants grown in Nebraska, USA.</title>
        <authorList>
            <person name="Schachtman D."/>
        </authorList>
    </citation>
    <scope>NUCLEOTIDE SEQUENCE [LARGE SCALE GENOMIC DNA]</scope>
    <source>
        <strain evidence="3 4">1209</strain>
    </source>
</reference>
<comment type="caution">
    <text evidence="3">The sequence shown here is derived from an EMBL/GenBank/DDBJ whole genome shotgun (WGS) entry which is preliminary data.</text>
</comment>
<dbReference type="PANTHER" id="PTHR43540:SF1">
    <property type="entry name" value="ISOCHORISMATASE HYDROLASE"/>
    <property type="match status" value="1"/>
</dbReference>
<dbReference type="Pfam" id="PF00857">
    <property type="entry name" value="Isochorismatase"/>
    <property type="match status" value="1"/>
</dbReference>
<feature type="domain" description="Isochorismatase-like" evidence="2">
    <location>
        <begin position="11"/>
        <end position="186"/>
    </location>
</feature>
<dbReference type="Proteomes" id="UP000320811">
    <property type="component" value="Unassembled WGS sequence"/>
</dbReference>
<gene>
    <name evidence="3" type="ORF">FHW36_11125</name>
</gene>
<accession>A0A561P6U1</accession>
<evidence type="ECO:0000313" key="3">
    <source>
        <dbReference type="EMBL" id="TWF33835.1"/>
    </source>
</evidence>